<dbReference type="SUPFAM" id="SSF55797">
    <property type="entry name" value="PR-1-like"/>
    <property type="match status" value="1"/>
</dbReference>
<protein>
    <submittedName>
        <fullName evidence="3">SCP domain-containing protein</fullName>
    </submittedName>
</protein>
<evidence type="ECO:0000259" key="1">
    <source>
        <dbReference type="Pfam" id="PF24100"/>
    </source>
</evidence>
<dbReference type="InterPro" id="IPR055805">
    <property type="entry name" value="DUF7381"/>
</dbReference>
<organism evidence="2 3">
    <name type="scientific">Strongyloides papillosus</name>
    <name type="common">Intestinal threadworm</name>
    <dbReference type="NCBI Taxonomy" id="174720"/>
    <lineage>
        <taxon>Eukaryota</taxon>
        <taxon>Metazoa</taxon>
        <taxon>Ecdysozoa</taxon>
        <taxon>Nematoda</taxon>
        <taxon>Chromadorea</taxon>
        <taxon>Rhabditida</taxon>
        <taxon>Tylenchina</taxon>
        <taxon>Panagrolaimomorpha</taxon>
        <taxon>Strongyloidoidea</taxon>
        <taxon>Strongyloididae</taxon>
        <taxon>Strongyloides</taxon>
    </lineage>
</organism>
<dbReference type="AlphaFoldDB" id="A0A0N5C062"/>
<dbReference type="InterPro" id="IPR035940">
    <property type="entry name" value="CAP_sf"/>
</dbReference>
<feature type="domain" description="DUF7381" evidence="1">
    <location>
        <begin position="1"/>
        <end position="86"/>
    </location>
</feature>
<dbReference type="Gene3D" id="3.40.33.10">
    <property type="entry name" value="CAP"/>
    <property type="match status" value="1"/>
</dbReference>
<keyword evidence="2" id="KW-1185">Reference proteome</keyword>
<sequence length="271" mass="31553">MVKTILKEKYTDKIEDVCIYNSGHRKRNMIVKVIVPKCESILPYVYQHYSSTKIDVINPSTYGEDVYSCNNRIFYDFESALDYALKTRSYITFNPRGGSPIPPLRDFCILTRYGRICQMKNSPLPNHWKKIWSNCNSDCYFYKNFIIAKKNYLEEINFNRKIYKDLPLTLNAKLSELAQRCANLMAKLKRLRSEQTKNINEIVAYAPNANGMYLMKLLFEDSYVNRNTNKILPKNSKIGQLLSPKQKFIGIGMTKEGSGVFICLKYTSMRV</sequence>
<evidence type="ECO:0000313" key="3">
    <source>
        <dbReference type="WBParaSite" id="SPAL_0001139300.1"/>
    </source>
</evidence>
<accession>A0A0N5C062</accession>
<dbReference type="WBParaSite" id="SPAL_0001139300.1">
    <property type="protein sequence ID" value="SPAL_0001139300.1"/>
    <property type="gene ID" value="SPAL_0001139300"/>
</dbReference>
<dbReference type="Pfam" id="PF24100">
    <property type="entry name" value="DUF7381"/>
    <property type="match status" value="1"/>
</dbReference>
<reference evidence="3" key="1">
    <citation type="submission" date="2017-02" db="UniProtKB">
        <authorList>
            <consortium name="WormBaseParasite"/>
        </authorList>
    </citation>
    <scope>IDENTIFICATION</scope>
</reference>
<dbReference type="Proteomes" id="UP000046392">
    <property type="component" value="Unplaced"/>
</dbReference>
<evidence type="ECO:0000313" key="2">
    <source>
        <dbReference type="Proteomes" id="UP000046392"/>
    </source>
</evidence>
<proteinExistence type="predicted"/>
<name>A0A0N5C062_STREA</name>